<dbReference type="KEGG" id="mxe:MYXE_19640"/>
<dbReference type="AlphaFoldDB" id="A0AAD1GZA1"/>
<dbReference type="Proteomes" id="UP000464624">
    <property type="component" value="Chromosome"/>
</dbReference>
<gene>
    <name evidence="2" type="ORF">MYXE_19640</name>
</gene>
<accession>A0AAD1GZA1</accession>
<dbReference type="RefSeq" id="WP_085193393.1">
    <property type="nucleotide sequence ID" value="NZ_AP022314.1"/>
</dbReference>
<evidence type="ECO:0000256" key="1">
    <source>
        <dbReference type="SAM" id="MobiDB-lite"/>
    </source>
</evidence>
<reference evidence="2 3" key="1">
    <citation type="submission" date="2019-12" db="EMBL/GenBank/DDBJ databases">
        <title>Complete genome sequence of Mycolicibacterium xenopi str. JCM15661T.</title>
        <authorList>
            <person name="Yoshida M."/>
            <person name="Fukano H."/>
            <person name="Asakura T."/>
            <person name="Hoshino Y."/>
        </authorList>
    </citation>
    <scope>NUCLEOTIDE SEQUENCE [LARGE SCALE GENOMIC DNA]</scope>
    <source>
        <strain evidence="2 3">JCM 15661T</strain>
    </source>
</reference>
<feature type="region of interest" description="Disordered" evidence="1">
    <location>
        <begin position="1"/>
        <end position="24"/>
    </location>
</feature>
<evidence type="ECO:0000313" key="2">
    <source>
        <dbReference type="EMBL" id="BBU22174.1"/>
    </source>
</evidence>
<evidence type="ECO:0000313" key="3">
    <source>
        <dbReference type="Proteomes" id="UP000464624"/>
    </source>
</evidence>
<proteinExistence type="predicted"/>
<sequence length="97" mass="10840">MNTELEAIRDAMDPDTGGGRDEQTARQLADEYVANHSAEFAAFPSMTVQQLVEAVDVFRAANMLEDQWRVETWLLHRFEPQNIGGPAQPQVRVPGAE</sequence>
<organism evidence="2 3">
    <name type="scientific">Mycobacterium xenopi</name>
    <dbReference type="NCBI Taxonomy" id="1789"/>
    <lineage>
        <taxon>Bacteria</taxon>
        <taxon>Bacillati</taxon>
        <taxon>Actinomycetota</taxon>
        <taxon>Actinomycetes</taxon>
        <taxon>Mycobacteriales</taxon>
        <taxon>Mycobacteriaceae</taxon>
        <taxon>Mycobacterium</taxon>
    </lineage>
</organism>
<dbReference type="EMBL" id="AP022314">
    <property type="protein sequence ID" value="BBU22174.1"/>
    <property type="molecule type" value="Genomic_DNA"/>
</dbReference>
<protein>
    <submittedName>
        <fullName evidence="2">Uncharacterized protein</fullName>
    </submittedName>
</protein>
<name>A0AAD1GZA1_MYCXE</name>